<evidence type="ECO:0000313" key="2">
    <source>
        <dbReference type="Proteomes" id="UP001156882"/>
    </source>
</evidence>
<dbReference type="InterPro" id="IPR014586">
    <property type="entry name" value="UCP033909"/>
</dbReference>
<dbReference type="PANTHER" id="PTHR36513">
    <property type="entry name" value="ABC TRANSMEMBRANE TYPE-1 DOMAIN-CONTAINING PROTEIN"/>
    <property type="match status" value="1"/>
</dbReference>
<dbReference type="EMBL" id="BSPC01000064">
    <property type="protein sequence ID" value="GLS22595.1"/>
    <property type="molecule type" value="Genomic_DNA"/>
</dbReference>
<gene>
    <name evidence="1" type="ORF">GCM10007874_56150</name>
</gene>
<keyword evidence="2" id="KW-1185">Reference proteome</keyword>
<dbReference type="Gene3D" id="3.40.50.1820">
    <property type="entry name" value="alpha/beta hydrolase"/>
    <property type="match status" value="1"/>
</dbReference>
<comment type="caution">
    <text evidence="1">The sequence shown here is derived from an EMBL/GenBank/DDBJ whole genome shotgun (WGS) entry which is preliminary data.</text>
</comment>
<dbReference type="InterPro" id="IPR029058">
    <property type="entry name" value="AB_hydrolase_fold"/>
</dbReference>
<dbReference type="RefSeq" id="WP_284315559.1">
    <property type="nucleotide sequence ID" value="NZ_BSPC01000064.1"/>
</dbReference>
<dbReference type="Pfam" id="PF05990">
    <property type="entry name" value="DUF900"/>
    <property type="match status" value="1"/>
</dbReference>
<dbReference type="InterPro" id="IPR010297">
    <property type="entry name" value="DUF900_hydrolase"/>
</dbReference>
<dbReference type="PANTHER" id="PTHR36513:SF1">
    <property type="entry name" value="TRANSMEMBRANE PROTEIN"/>
    <property type="match status" value="1"/>
</dbReference>
<dbReference type="PIRSF" id="PIRSF033909">
    <property type="entry name" value="UCP033909"/>
    <property type="match status" value="1"/>
</dbReference>
<proteinExistence type="predicted"/>
<evidence type="ECO:0008006" key="3">
    <source>
        <dbReference type="Google" id="ProtNLM"/>
    </source>
</evidence>
<reference evidence="2" key="1">
    <citation type="journal article" date="2019" name="Int. J. Syst. Evol. Microbiol.">
        <title>The Global Catalogue of Microorganisms (GCM) 10K type strain sequencing project: providing services to taxonomists for standard genome sequencing and annotation.</title>
        <authorList>
            <consortium name="The Broad Institute Genomics Platform"/>
            <consortium name="The Broad Institute Genome Sequencing Center for Infectious Disease"/>
            <person name="Wu L."/>
            <person name="Ma J."/>
        </authorList>
    </citation>
    <scope>NUCLEOTIDE SEQUENCE [LARGE SCALE GENOMIC DNA]</scope>
    <source>
        <strain evidence="2">NBRC 101365</strain>
    </source>
</reference>
<name>A0ABQ6CR44_9HYPH</name>
<dbReference type="Proteomes" id="UP001156882">
    <property type="component" value="Unassembled WGS sequence"/>
</dbReference>
<sequence length="411" mass="43965">MYINAAREGPFPGLLGSLVAGGTPPPATRPANHGIKHLTGVSDAVRRGKSRPEAGSSSALRRLLACSLVVAAALLSGCASRPESGFLRPVSGSATGASEHTLLIATTRERDSRPGTLFNGDRSGALDYATVTVSVPPKHVSGQVEWPSSPHGNPQSDFVVRKAAYIDGEKAFIRTLNARLDAQPPGKRKVLVFIHGYNTMFAEGLYRFSQIIEDSNSPAVPVLFTWSSQGSLTGYVYDTNSATVARDDLEHTLRLIAASDADEINIVAHSMGNWVTVEAIRQIKISGDTRGANKVGAIILAAPDIDLDVFKSEMKRIGRLRKPFFIVVSKDDQALQFSRFIAGDRPRLGADSNVQELAALGAIVIDLTTLKGNDPLNHGKFAQLANVAPELERVLQDDTAAGKDSVPKNQR</sequence>
<accession>A0ABQ6CR44</accession>
<dbReference type="SUPFAM" id="SSF53474">
    <property type="entry name" value="alpha/beta-Hydrolases"/>
    <property type="match status" value="1"/>
</dbReference>
<organism evidence="1 2">
    <name type="scientific">Labrys miyagiensis</name>
    <dbReference type="NCBI Taxonomy" id="346912"/>
    <lineage>
        <taxon>Bacteria</taxon>
        <taxon>Pseudomonadati</taxon>
        <taxon>Pseudomonadota</taxon>
        <taxon>Alphaproteobacteria</taxon>
        <taxon>Hyphomicrobiales</taxon>
        <taxon>Xanthobacteraceae</taxon>
        <taxon>Labrys</taxon>
    </lineage>
</organism>
<evidence type="ECO:0000313" key="1">
    <source>
        <dbReference type="EMBL" id="GLS22595.1"/>
    </source>
</evidence>
<protein>
    <recommendedName>
        <fullName evidence="3">Esterase/lipase superfamily enzyme</fullName>
    </recommendedName>
</protein>